<dbReference type="EMBL" id="BAABLX010000077">
    <property type="protein sequence ID" value="GAA4959029.1"/>
    <property type="molecule type" value="Genomic_DNA"/>
</dbReference>
<dbReference type="PROSITE" id="PS51257">
    <property type="entry name" value="PROKAR_LIPOPROTEIN"/>
    <property type="match status" value="1"/>
</dbReference>
<keyword evidence="5" id="KW-0274">FAD</keyword>
<evidence type="ECO:0000313" key="13">
    <source>
        <dbReference type="Proteomes" id="UP001409585"/>
    </source>
</evidence>
<dbReference type="InterPro" id="IPR006311">
    <property type="entry name" value="TAT_signal"/>
</dbReference>
<evidence type="ECO:0000256" key="9">
    <source>
        <dbReference type="ARBA" id="ARBA00049547"/>
    </source>
</evidence>
<dbReference type="PANTHER" id="PTHR11530">
    <property type="entry name" value="D-AMINO ACID OXIDASE"/>
    <property type="match status" value="1"/>
</dbReference>
<gene>
    <name evidence="12" type="ORF">GCM10025791_44890</name>
</gene>
<dbReference type="Pfam" id="PF01266">
    <property type="entry name" value="DAO"/>
    <property type="match status" value="1"/>
</dbReference>
<evidence type="ECO:0000256" key="10">
    <source>
        <dbReference type="SAM" id="SignalP"/>
    </source>
</evidence>
<dbReference type="InterPro" id="IPR023209">
    <property type="entry name" value="DAO"/>
</dbReference>
<name>A0AAV3U8Y7_9ALTE</name>
<keyword evidence="6" id="KW-0560">Oxidoreductase</keyword>
<feature type="signal peptide" evidence="10">
    <location>
        <begin position="1"/>
        <end position="25"/>
    </location>
</feature>
<dbReference type="NCBIfam" id="TIGR01409">
    <property type="entry name" value="TAT_signal_seq"/>
    <property type="match status" value="1"/>
</dbReference>
<dbReference type="Gene3D" id="3.30.9.10">
    <property type="entry name" value="D-Amino Acid Oxidase, subunit A, domain 2"/>
    <property type="match status" value="1"/>
</dbReference>
<evidence type="ECO:0000313" key="12">
    <source>
        <dbReference type="EMBL" id="GAA4959029.1"/>
    </source>
</evidence>
<dbReference type="PROSITE" id="PS51318">
    <property type="entry name" value="TAT"/>
    <property type="match status" value="1"/>
</dbReference>
<accession>A0AAV3U8Y7</accession>
<feature type="chain" id="PRO_5043618433" description="D-amino-acid oxidase" evidence="10">
    <location>
        <begin position="26"/>
        <end position="397"/>
    </location>
</feature>
<dbReference type="GO" id="GO:0003884">
    <property type="term" value="F:D-amino-acid oxidase activity"/>
    <property type="evidence" value="ECO:0007669"/>
    <property type="project" value="UniProtKB-EC"/>
</dbReference>
<evidence type="ECO:0000259" key="11">
    <source>
        <dbReference type="Pfam" id="PF01266"/>
    </source>
</evidence>
<comment type="similarity">
    <text evidence="2">Belongs to the DAMOX/DASOX family.</text>
</comment>
<keyword evidence="3" id="KW-0285">Flavoprotein</keyword>
<evidence type="ECO:0000256" key="1">
    <source>
        <dbReference type="ARBA" id="ARBA00001974"/>
    </source>
</evidence>
<dbReference type="GO" id="GO:0019478">
    <property type="term" value="P:D-amino acid catabolic process"/>
    <property type="evidence" value="ECO:0007669"/>
    <property type="project" value="TreeGrafter"/>
</dbReference>
<dbReference type="EC" id="1.4.3.3" evidence="7"/>
<dbReference type="SUPFAM" id="SSF51971">
    <property type="entry name" value="Nucleotide-binding domain"/>
    <property type="match status" value="1"/>
</dbReference>
<evidence type="ECO:0000256" key="5">
    <source>
        <dbReference type="ARBA" id="ARBA00022827"/>
    </source>
</evidence>
<dbReference type="InterPro" id="IPR006076">
    <property type="entry name" value="FAD-dep_OxRdtase"/>
</dbReference>
<evidence type="ECO:0000256" key="6">
    <source>
        <dbReference type="ARBA" id="ARBA00023002"/>
    </source>
</evidence>
<dbReference type="GO" id="GO:0071949">
    <property type="term" value="F:FAD binding"/>
    <property type="evidence" value="ECO:0007669"/>
    <property type="project" value="InterPro"/>
</dbReference>
<proteinExistence type="inferred from homology"/>
<evidence type="ECO:0000256" key="2">
    <source>
        <dbReference type="ARBA" id="ARBA00006730"/>
    </source>
</evidence>
<dbReference type="PROSITE" id="PS00677">
    <property type="entry name" value="DAO"/>
    <property type="match status" value="1"/>
</dbReference>
<evidence type="ECO:0000256" key="8">
    <source>
        <dbReference type="ARBA" id="ARBA00039751"/>
    </source>
</evidence>
<evidence type="ECO:0000256" key="7">
    <source>
        <dbReference type="ARBA" id="ARBA00039101"/>
    </source>
</evidence>
<feature type="domain" description="FAD dependent oxidoreductase" evidence="11">
    <location>
        <begin position="117"/>
        <end position="391"/>
    </location>
</feature>
<reference evidence="13" key="1">
    <citation type="journal article" date="2019" name="Int. J. Syst. Evol. Microbiol.">
        <title>The Global Catalogue of Microorganisms (GCM) 10K type strain sequencing project: providing services to taxonomists for standard genome sequencing and annotation.</title>
        <authorList>
            <consortium name="The Broad Institute Genomics Platform"/>
            <consortium name="The Broad Institute Genome Sequencing Center for Infectious Disease"/>
            <person name="Wu L."/>
            <person name="Ma J."/>
        </authorList>
    </citation>
    <scope>NUCLEOTIDE SEQUENCE [LARGE SCALE GENOMIC DNA]</scope>
    <source>
        <strain evidence="13">JCM 19134</strain>
    </source>
</reference>
<dbReference type="RefSeq" id="WP_345427565.1">
    <property type="nucleotide sequence ID" value="NZ_AP031496.1"/>
</dbReference>
<dbReference type="Gene3D" id="3.40.50.720">
    <property type="entry name" value="NAD(P)-binding Rossmann-like Domain"/>
    <property type="match status" value="2"/>
</dbReference>
<comment type="catalytic activity">
    <reaction evidence="9">
        <text>a D-alpha-amino acid + O2 + H2O = a 2-oxocarboxylate + H2O2 + NH4(+)</text>
        <dbReference type="Rhea" id="RHEA:21816"/>
        <dbReference type="ChEBI" id="CHEBI:15377"/>
        <dbReference type="ChEBI" id="CHEBI:15379"/>
        <dbReference type="ChEBI" id="CHEBI:16240"/>
        <dbReference type="ChEBI" id="CHEBI:28938"/>
        <dbReference type="ChEBI" id="CHEBI:35179"/>
        <dbReference type="ChEBI" id="CHEBI:59871"/>
        <dbReference type="EC" id="1.4.3.3"/>
    </reaction>
    <physiologicalReaction direction="left-to-right" evidence="9">
        <dbReference type="Rhea" id="RHEA:21817"/>
    </physiologicalReaction>
</comment>
<comment type="cofactor">
    <cofactor evidence="1">
        <name>FAD</name>
        <dbReference type="ChEBI" id="CHEBI:57692"/>
    </cofactor>
</comment>
<keyword evidence="4 10" id="KW-0732">Signal</keyword>
<dbReference type="AlphaFoldDB" id="A0AAV3U8Y7"/>
<organism evidence="12 13">
    <name type="scientific">Halioxenophilus aromaticivorans</name>
    <dbReference type="NCBI Taxonomy" id="1306992"/>
    <lineage>
        <taxon>Bacteria</taxon>
        <taxon>Pseudomonadati</taxon>
        <taxon>Pseudomonadota</taxon>
        <taxon>Gammaproteobacteria</taxon>
        <taxon>Alteromonadales</taxon>
        <taxon>Alteromonadaceae</taxon>
        <taxon>Halioxenophilus</taxon>
    </lineage>
</organism>
<comment type="caution">
    <text evidence="12">The sequence shown here is derived from an EMBL/GenBank/DDBJ whole genome shotgun (WGS) entry which is preliminary data.</text>
</comment>
<dbReference type="InterPro" id="IPR019546">
    <property type="entry name" value="TAT_signal_bac_arc"/>
</dbReference>
<evidence type="ECO:0000256" key="3">
    <source>
        <dbReference type="ARBA" id="ARBA00022630"/>
    </source>
</evidence>
<dbReference type="PANTHER" id="PTHR11530:SF11">
    <property type="entry name" value="D-ASPARTATE OXIDASE"/>
    <property type="match status" value="1"/>
</dbReference>
<protein>
    <recommendedName>
        <fullName evidence="8">D-amino-acid oxidase</fullName>
        <ecNumber evidence="7">1.4.3.3</ecNumber>
    </recommendedName>
</protein>
<dbReference type="Proteomes" id="UP001409585">
    <property type="component" value="Unassembled WGS sequence"/>
</dbReference>
<dbReference type="InterPro" id="IPR006181">
    <property type="entry name" value="D-amino_acid_oxidase_CS"/>
</dbReference>
<sequence>MERRQFIRAASAMAGSLALGGCATAATKPTPLSNPQQSPLSVKVPPLPMIDARVDRIVAMNVCTRPFRAMGPRIEAEKMAAKTVVHNYGHGGSGWSLSWGSAAAATDLALNAGAKQVAVIGCGAIGLTTAIEAQRRGLDVSIYAKERPPYVRSAYATGIWSPDSRIVSLQHAEPFAARWKTMAQTSYRRFQTLLGLEGAPVEWTQIYNLSDVPFGSSVHHEPAGEPDYPNFSRDLLPGLTPQPVAIPNKVNPFAAAHVKRHPLLMFNIGEYSELLLNRFHQNGGRIINADFASSSEFAALDESTVINCTGYGARALLNDDSITPVRGQTCKLIPQPEINYGIWFWDKQVSVYPRRDGLLVQAQADGDFGNPNAVVDPQESEAAVRRLADIIAEMKTV</sequence>
<keyword evidence="13" id="KW-1185">Reference proteome</keyword>
<evidence type="ECO:0000256" key="4">
    <source>
        <dbReference type="ARBA" id="ARBA00022729"/>
    </source>
</evidence>
<dbReference type="GO" id="GO:0005737">
    <property type="term" value="C:cytoplasm"/>
    <property type="evidence" value="ECO:0007669"/>
    <property type="project" value="TreeGrafter"/>
</dbReference>